<gene>
    <name evidence="1" type="ORF">ILUMI_16645</name>
</gene>
<accession>A0A8K0G8Q1</accession>
<keyword evidence="2" id="KW-1185">Reference proteome</keyword>
<organism evidence="1 2">
    <name type="scientific">Ignelater luminosus</name>
    <name type="common">Cucubano</name>
    <name type="synonym">Pyrophorus luminosus</name>
    <dbReference type="NCBI Taxonomy" id="2038154"/>
    <lineage>
        <taxon>Eukaryota</taxon>
        <taxon>Metazoa</taxon>
        <taxon>Ecdysozoa</taxon>
        <taxon>Arthropoda</taxon>
        <taxon>Hexapoda</taxon>
        <taxon>Insecta</taxon>
        <taxon>Pterygota</taxon>
        <taxon>Neoptera</taxon>
        <taxon>Endopterygota</taxon>
        <taxon>Coleoptera</taxon>
        <taxon>Polyphaga</taxon>
        <taxon>Elateriformia</taxon>
        <taxon>Elateroidea</taxon>
        <taxon>Elateridae</taxon>
        <taxon>Agrypninae</taxon>
        <taxon>Pyrophorini</taxon>
        <taxon>Ignelater</taxon>
    </lineage>
</organism>
<dbReference type="EMBL" id="VTPC01065692">
    <property type="protein sequence ID" value="KAF2889528.1"/>
    <property type="molecule type" value="Genomic_DNA"/>
</dbReference>
<proteinExistence type="predicted"/>
<reference evidence="1" key="1">
    <citation type="submission" date="2019-08" db="EMBL/GenBank/DDBJ databases">
        <title>The genome of the North American firefly Photinus pyralis.</title>
        <authorList>
            <consortium name="Photinus pyralis genome working group"/>
            <person name="Fallon T.R."/>
            <person name="Sander Lower S.E."/>
            <person name="Weng J.-K."/>
        </authorList>
    </citation>
    <scope>NUCLEOTIDE SEQUENCE</scope>
    <source>
        <strain evidence="1">TRF0915ILg1</strain>
        <tissue evidence="1">Whole body</tissue>
    </source>
</reference>
<feature type="non-terminal residue" evidence="1">
    <location>
        <position position="1"/>
    </location>
</feature>
<comment type="caution">
    <text evidence="1">The sequence shown here is derived from an EMBL/GenBank/DDBJ whole genome shotgun (WGS) entry which is preliminary data.</text>
</comment>
<protein>
    <submittedName>
        <fullName evidence="1">Uncharacterized protein</fullName>
    </submittedName>
</protein>
<dbReference type="AlphaFoldDB" id="A0A8K0G8Q1"/>
<name>A0A8K0G8Q1_IGNLU</name>
<sequence length="90" mass="10998">MGKMQFQKEKRERQYRIEYQCLHPKKKRKVHQDPINTINLDYGPNSAKEGMPETEMYVKREEILARLRNDNVQEIFQETVGQHENVRWHE</sequence>
<evidence type="ECO:0000313" key="2">
    <source>
        <dbReference type="Proteomes" id="UP000801492"/>
    </source>
</evidence>
<evidence type="ECO:0000313" key="1">
    <source>
        <dbReference type="EMBL" id="KAF2889528.1"/>
    </source>
</evidence>
<dbReference type="Proteomes" id="UP000801492">
    <property type="component" value="Unassembled WGS sequence"/>
</dbReference>